<proteinExistence type="predicted"/>
<name>A0A1I8GJ44_9PLAT</name>
<dbReference type="InterPro" id="IPR053901">
    <property type="entry name" value="C5orf34-like"/>
</dbReference>
<dbReference type="Pfam" id="PF15025">
    <property type="entry name" value="C5orf34-like_N"/>
    <property type="match status" value="1"/>
</dbReference>
<dbReference type="InterPro" id="IPR027830">
    <property type="entry name" value="C5orf34-like_N"/>
</dbReference>
<evidence type="ECO:0000313" key="2">
    <source>
        <dbReference type="Proteomes" id="UP000095280"/>
    </source>
</evidence>
<evidence type="ECO:0000259" key="1">
    <source>
        <dbReference type="Pfam" id="PF15025"/>
    </source>
</evidence>
<dbReference type="WBParaSite" id="maker-uti_cns_0002036-snap-gene-0.24-mRNA-1">
    <property type="protein sequence ID" value="maker-uti_cns_0002036-snap-gene-0.24-mRNA-1"/>
    <property type="gene ID" value="maker-uti_cns_0002036-snap-gene-0.24"/>
</dbReference>
<protein>
    <submittedName>
        <fullName evidence="3">DUF4524 domain-containing protein</fullName>
    </submittedName>
</protein>
<dbReference type="Proteomes" id="UP000095280">
    <property type="component" value="Unplaced"/>
</dbReference>
<keyword evidence="2" id="KW-1185">Reference proteome</keyword>
<accession>A0A1I8GJ44</accession>
<organism evidence="2 3">
    <name type="scientific">Macrostomum lignano</name>
    <dbReference type="NCBI Taxonomy" id="282301"/>
    <lineage>
        <taxon>Eukaryota</taxon>
        <taxon>Metazoa</taxon>
        <taxon>Spiralia</taxon>
        <taxon>Lophotrochozoa</taxon>
        <taxon>Platyhelminthes</taxon>
        <taxon>Rhabditophora</taxon>
        <taxon>Macrostomorpha</taxon>
        <taxon>Macrostomida</taxon>
        <taxon>Macrostomidae</taxon>
        <taxon>Macrostomum</taxon>
    </lineage>
</organism>
<dbReference type="AlphaFoldDB" id="A0A1I8GJ44"/>
<evidence type="ECO:0000313" key="3">
    <source>
        <dbReference type="WBParaSite" id="maker-uti_cns_0002036-snap-gene-0.24-mRNA-1"/>
    </source>
</evidence>
<feature type="domain" description="C5orf34-like N-terminal" evidence="1">
    <location>
        <begin position="28"/>
        <end position="98"/>
    </location>
</feature>
<dbReference type="PANTHER" id="PTHR34531:SF1">
    <property type="entry name" value="CHROMOSOME 5 OPEN READING FRAME 34"/>
    <property type="match status" value="1"/>
</dbReference>
<dbReference type="PANTHER" id="PTHR34531">
    <property type="entry name" value="ZGC:153352"/>
    <property type="match status" value="1"/>
</dbReference>
<sequence length="263" mass="29241">SFQASSLIKIGEKDTSKVPESEPIPVLFVVYSNDAVLVEYSDESTLQLSPCGTVFQFELPPHEVSLLDTSGSRTIQQKSEFATSRFHGKVAEALHLRNMFAWQPCLLPSLMRHGVEWASNYDDELFDSSHFYWPSDPSDWQLGRSTRFSSIDGRAFLTVSANGREICAEFSTRLSTAPEEQEGRFRTTWLKLFLSVWLLANRLTPQQRRKSLRPVRVAVGGGHSPYSASAPPLSSATSARVRFRRILSSNSTFGPSMAVCGGA</sequence>
<reference evidence="3" key="1">
    <citation type="submission" date="2016-11" db="UniProtKB">
        <authorList>
            <consortium name="WormBaseParasite"/>
        </authorList>
    </citation>
    <scope>IDENTIFICATION</scope>
</reference>